<gene>
    <name evidence="2" type="ORF">RhiirA1_474954</name>
</gene>
<name>A0A2N0QXN1_9GLOM</name>
<dbReference type="CDD" id="cd00084">
    <property type="entry name" value="HMG-box_SF"/>
    <property type="match status" value="1"/>
</dbReference>
<evidence type="ECO:0000313" key="2">
    <source>
        <dbReference type="EMBL" id="PKC55829.1"/>
    </source>
</evidence>
<accession>A0A2N0QXN1</accession>
<dbReference type="Proteomes" id="UP000232688">
    <property type="component" value="Unassembled WGS sequence"/>
</dbReference>
<reference evidence="2 3" key="1">
    <citation type="submission" date="2017-10" db="EMBL/GenBank/DDBJ databases">
        <title>Extensive intraspecific genome diversity in a model arbuscular mycorrhizal fungus.</title>
        <authorList>
            <person name="Chen E.C.H."/>
            <person name="Morin E."/>
            <person name="Baudet D."/>
            <person name="Noel J."/>
            <person name="Ndikumana S."/>
            <person name="Charron P."/>
            <person name="St-Onge C."/>
            <person name="Giorgi J."/>
            <person name="Grigoriev I.V."/>
            <person name="Roux C."/>
            <person name="Martin F.M."/>
            <person name="Corradi N."/>
        </authorList>
    </citation>
    <scope>NUCLEOTIDE SEQUENCE [LARGE SCALE GENOMIC DNA]</scope>
    <source>
        <strain evidence="2 3">A1</strain>
    </source>
</reference>
<evidence type="ECO:0000259" key="1">
    <source>
        <dbReference type="Pfam" id="PF00505"/>
    </source>
</evidence>
<evidence type="ECO:0000313" key="3">
    <source>
        <dbReference type="Proteomes" id="UP000232688"/>
    </source>
</evidence>
<dbReference type="Pfam" id="PF00505">
    <property type="entry name" value="HMG_box"/>
    <property type="match status" value="1"/>
</dbReference>
<sequence length="102" mass="11791">MTKISLTFFSGHWAMYRNLLKKDFPTLTSQEIMKKAGERWKASPPKLKNKFILHAAKERAMQNYNSAQLPPSSVNYINIFEENAEDAIEILFDEIISSDSYT</sequence>
<comment type="caution">
    <text evidence="2">The sequence shown here is derived from an EMBL/GenBank/DDBJ whole genome shotgun (WGS) entry which is preliminary data.</text>
</comment>
<proteinExistence type="predicted"/>
<dbReference type="VEuPathDB" id="FungiDB:RhiirA1_474954"/>
<dbReference type="Gene3D" id="1.10.30.10">
    <property type="entry name" value="High mobility group box domain"/>
    <property type="match status" value="1"/>
</dbReference>
<reference evidence="2 3" key="2">
    <citation type="submission" date="2017-10" db="EMBL/GenBank/DDBJ databases">
        <title>Genome analyses suggest a sexual origin of heterokaryosis in a supposedly ancient asexual fungus.</title>
        <authorList>
            <person name="Corradi N."/>
            <person name="Sedzielewska K."/>
            <person name="Noel J."/>
            <person name="Charron P."/>
            <person name="Farinelli L."/>
            <person name="Marton T."/>
            <person name="Kruger M."/>
            <person name="Pelin A."/>
            <person name="Brachmann A."/>
            <person name="Corradi N."/>
        </authorList>
    </citation>
    <scope>NUCLEOTIDE SEQUENCE [LARGE SCALE GENOMIC DNA]</scope>
    <source>
        <strain evidence="2 3">A1</strain>
    </source>
</reference>
<dbReference type="EMBL" id="LLXH01002405">
    <property type="protein sequence ID" value="PKC55829.1"/>
    <property type="molecule type" value="Genomic_DNA"/>
</dbReference>
<dbReference type="AlphaFoldDB" id="A0A2N0QXN1"/>
<dbReference type="SUPFAM" id="SSF47095">
    <property type="entry name" value="HMG-box"/>
    <property type="match status" value="1"/>
</dbReference>
<dbReference type="InterPro" id="IPR009071">
    <property type="entry name" value="HMG_box_dom"/>
</dbReference>
<dbReference type="InterPro" id="IPR036910">
    <property type="entry name" value="HMG_box_dom_sf"/>
</dbReference>
<feature type="domain" description="HMG box" evidence="1">
    <location>
        <begin position="17"/>
        <end position="61"/>
    </location>
</feature>
<protein>
    <recommendedName>
        <fullName evidence="1">HMG box domain-containing protein</fullName>
    </recommendedName>
</protein>
<organism evidence="2 3">
    <name type="scientific">Rhizophagus irregularis</name>
    <dbReference type="NCBI Taxonomy" id="588596"/>
    <lineage>
        <taxon>Eukaryota</taxon>
        <taxon>Fungi</taxon>
        <taxon>Fungi incertae sedis</taxon>
        <taxon>Mucoromycota</taxon>
        <taxon>Glomeromycotina</taxon>
        <taxon>Glomeromycetes</taxon>
        <taxon>Glomerales</taxon>
        <taxon>Glomeraceae</taxon>
        <taxon>Rhizophagus</taxon>
    </lineage>
</organism>
<dbReference type="VEuPathDB" id="FungiDB:FUN_001708"/>